<reference evidence="1 2" key="1">
    <citation type="journal article" date="2018" name="Elife">
        <title>Discovery and characterization of a prevalent human gut bacterial enzyme sufficient for the inactivation of a family of plant toxins.</title>
        <authorList>
            <person name="Koppel N."/>
            <person name="Bisanz J.E."/>
            <person name="Pandelia M.E."/>
            <person name="Turnbaugh P.J."/>
            <person name="Balskus E.P."/>
        </authorList>
    </citation>
    <scope>NUCLEOTIDE SEQUENCE [LARGE SCALE GENOMIC DNA]</scope>
    <source>
        <strain evidence="1 2">OB21 GAM31</strain>
    </source>
</reference>
<gene>
    <name evidence="1" type="ORF">C1881_09890</name>
</gene>
<dbReference type="Proteomes" id="UP000253975">
    <property type="component" value="Unassembled WGS sequence"/>
</dbReference>
<evidence type="ECO:0000313" key="1">
    <source>
        <dbReference type="EMBL" id="RDB54974.1"/>
    </source>
</evidence>
<dbReference type="EMBL" id="PPTO01000023">
    <property type="protein sequence ID" value="RDB54974.1"/>
    <property type="molecule type" value="Genomic_DNA"/>
</dbReference>
<sequence length="96" mass="10671">MTREINEFDLPLMAMGKEASRAFSEQMNPTEEQMEAGKAPKCPKCGSGSVARIIWGDPVYYDGLIRDIDEGRVHIGGCCITGNAPDWHCNDCEEEF</sequence>
<organism evidence="1 2">
    <name type="scientific">Slackia isoflavoniconvertens</name>
    <dbReference type="NCBI Taxonomy" id="572010"/>
    <lineage>
        <taxon>Bacteria</taxon>
        <taxon>Bacillati</taxon>
        <taxon>Actinomycetota</taxon>
        <taxon>Coriobacteriia</taxon>
        <taxon>Eggerthellales</taxon>
        <taxon>Eggerthellaceae</taxon>
        <taxon>Slackia</taxon>
    </lineage>
</organism>
<comment type="caution">
    <text evidence="1">The sequence shown here is derived from an EMBL/GenBank/DDBJ whole genome shotgun (WGS) entry which is preliminary data.</text>
</comment>
<dbReference type="RefSeq" id="WP_114616355.1">
    <property type="nucleotide sequence ID" value="NZ_PPTO01000023.1"/>
</dbReference>
<proteinExistence type="predicted"/>
<name>A0A369L6S5_9ACTN</name>
<dbReference type="AlphaFoldDB" id="A0A369L6S5"/>
<evidence type="ECO:0000313" key="2">
    <source>
        <dbReference type="Proteomes" id="UP000253975"/>
    </source>
</evidence>
<protein>
    <submittedName>
        <fullName evidence="1">Uncharacterized protein</fullName>
    </submittedName>
</protein>
<accession>A0A369L6S5</accession>